<evidence type="ECO:0000256" key="1">
    <source>
        <dbReference type="SAM" id="MobiDB-lite"/>
    </source>
</evidence>
<organism evidence="2">
    <name type="scientific">Sylvanvirus sp</name>
    <dbReference type="NCBI Taxonomy" id="2487774"/>
    <lineage>
        <taxon>Viruses</taxon>
    </lineage>
</organism>
<sequence>MDVPALETDVAVALSSSSISFNDPDSRIDQAIDCPIDSISDPASNGGLKADNATSILKSKSKKRRRKPSLSIKRIESIQTTDYESNEGIDSPDFEGKTKHESEINGLTKRKVVRDPDAPRPKKGRRPNKKPTLTPAQTALQKQTLAYEKLRTDYLTELNKLEIKWPEYRKQRIRAVTQHGQQLLQSLMEAIQSQNAIQQGLAIQQELEEVEAELDRLRNGYELKLLYQIKHVLEPMDTIKEEIVKDEIKEEGKTGLNTQPFSLSSSFQCAVFDIEKQAAAYKTGPFLQTFLQKFQKAPLSLWNQNGALNDISQIASTENCPEHGTRLVASVDDGTLSCTECGHANTDVDTSVEVPATEESLAARDNGLLQVIQLFQAPKKQEGIDQESSAHLTECVEYVIHKFHNSHIRIQDVFCKIYPYKVHTILKTNKALSTTFGPLCLQIASLINNIPIPRITDEEVAMIDRIRGMIREPLQALRPVATLFNRWFSFIKICQILAVVHSTDFLRFIPWVEKLTNPERLQKQVKYWQDISRYCGLPTISGQDMLSEETIAVFRTQYQIKL</sequence>
<evidence type="ECO:0000313" key="2">
    <source>
        <dbReference type="EMBL" id="AYV86483.1"/>
    </source>
</evidence>
<feature type="region of interest" description="Disordered" evidence="1">
    <location>
        <begin position="34"/>
        <end position="136"/>
    </location>
</feature>
<accession>A0A3G5AK29</accession>
<feature type="compositionally biased region" description="Basic and acidic residues" evidence="1">
    <location>
        <begin position="94"/>
        <end position="103"/>
    </location>
</feature>
<feature type="compositionally biased region" description="Acidic residues" evidence="1">
    <location>
        <begin position="84"/>
        <end position="93"/>
    </location>
</feature>
<dbReference type="EMBL" id="MK072507">
    <property type="protein sequence ID" value="AYV86483.1"/>
    <property type="molecule type" value="Genomic_DNA"/>
</dbReference>
<gene>
    <name evidence="2" type="ORF">Sylvanvirus1_79</name>
</gene>
<feature type="compositionally biased region" description="Basic residues" evidence="1">
    <location>
        <begin position="59"/>
        <end position="68"/>
    </location>
</feature>
<reference evidence="2" key="1">
    <citation type="submission" date="2018-10" db="EMBL/GenBank/DDBJ databases">
        <title>Hidden diversity of soil giant viruses.</title>
        <authorList>
            <person name="Schulz F."/>
            <person name="Alteio L."/>
            <person name="Goudeau D."/>
            <person name="Ryan E.M."/>
            <person name="Malmstrom R.R."/>
            <person name="Blanchard J."/>
            <person name="Woyke T."/>
        </authorList>
    </citation>
    <scope>NUCLEOTIDE SEQUENCE</scope>
    <source>
        <strain evidence="2">SYV1</strain>
    </source>
</reference>
<name>A0A3G5AK29_9VIRU</name>
<proteinExistence type="predicted"/>
<protein>
    <submittedName>
        <fullName evidence="2">Uncharacterized protein</fullName>
    </submittedName>
</protein>